<dbReference type="InterPro" id="IPR039664">
    <property type="entry name" value="GRB/APBB1IP"/>
</dbReference>
<dbReference type="CDD" id="cd00173">
    <property type="entry name" value="SH2"/>
    <property type="match status" value="1"/>
</dbReference>
<dbReference type="InterPro" id="IPR011993">
    <property type="entry name" value="PH-like_dom_sf"/>
</dbReference>
<keyword evidence="4" id="KW-1185">Reference proteome</keyword>
<keyword evidence="5" id="KW-0675">Receptor</keyword>
<dbReference type="Pfam" id="PF00017">
    <property type="entry name" value="SH2"/>
    <property type="match status" value="1"/>
</dbReference>
<dbReference type="Gene3D" id="3.10.20.90">
    <property type="entry name" value="Phosphatidylinositol 3-kinase Catalytic Subunit, Chain A, domain 1"/>
    <property type="match status" value="1"/>
</dbReference>
<gene>
    <name evidence="5" type="primary">LOC101239291</name>
</gene>
<dbReference type="Gene3D" id="3.30.505.10">
    <property type="entry name" value="SH2 domain"/>
    <property type="match status" value="1"/>
</dbReference>
<name>A0ABM4DD67_HYDVU</name>
<proteinExistence type="predicted"/>
<evidence type="ECO:0000259" key="3">
    <source>
        <dbReference type="PROSITE" id="PS50001"/>
    </source>
</evidence>
<evidence type="ECO:0000256" key="2">
    <source>
        <dbReference type="PROSITE-ProRule" id="PRU00191"/>
    </source>
</evidence>
<dbReference type="SUPFAM" id="SSF50729">
    <property type="entry name" value="PH domain-like"/>
    <property type="match status" value="1"/>
</dbReference>
<evidence type="ECO:0000313" key="4">
    <source>
        <dbReference type="Proteomes" id="UP001652625"/>
    </source>
</evidence>
<dbReference type="Gene3D" id="2.30.29.30">
    <property type="entry name" value="Pleckstrin-homology domain (PH domain)/Phosphotyrosine-binding domain (PTB)"/>
    <property type="match status" value="1"/>
</dbReference>
<dbReference type="InterPro" id="IPR029071">
    <property type="entry name" value="Ubiquitin-like_domsf"/>
</dbReference>
<accession>A0ABM4DD67</accession>
<dbReference type="PROSITE" id="PS50001">
    <property type="entry name" value="SH2"/>
    <property type="match status" value="1"/>
</dbReference>
<dbReference type="SUPFAM" id="SSF55550">
    <property type="entry name" value="SH2 domain"/>
    <property type="match status" value="1"/>
</dbReference>
<evidence type="ECO:0000256" key="1">
    <source>
        <dbReference type="ARBA" id="ARBA00022999"/>
    </source>
</evidence>
<dbReference type="SMART" id="SM00252">
    <property type="entry name" value="SH2"/>
    <property type="match status" value="1"/>
</dbReference>
<reference evidence="5" key="1">
    <citation type="submission" date="2025-08" db="UniProtKB">
        <authorList>
            <consortium name="RefSeq"/>
        </authorList>
    </citation>
    <scope>IDENTIFICATION</scope>
</reference>
<keyword evidence="1 2" id="KW-0727">SH2 domain</keyword>
<organism evidence="4 5">
    <name type="scientific">Hydra vulgaris</name>
    <name type="common">Hydra</name>
    <name type="synonym">Hydra attenuata</name>
    <dbReference type="NCBI Taxonomy" id="6087"/>
    <lineage>
        <taxon>Eukaryota</taxon>
        <taxon>Metazoa</taxon>
        <taxon>Cnidaria</taxon>
        <taxon>Hydrozoa</taxon>
        <taxon>Hydroidolina</taxon>
        <taxon>Anthoathecata</taxon>
        <taxon>Aplanulata</taxon>
        <taxon>Hydridae</taxon>
        <taxon>Hydra</taxon>
    </lineage>
</organism>
<dbReference type="GeneID" id="101239291"/>
<dbReference type="Proteomes" id="UP001652625">
    <property type="component" value="Chromosome 13"/>
</dbReference>
<dbReference type="PANTHER" id="PTHR11243:SF23">
    <property type="entry name" value="LD06925P"/>
    <property type="match status" value="1"/>
</dbReference>
<protein>
    <submittedName>
        <fullName evidence="5">Growth factor receptor-bound protein 14 isoform X5</fullName>
    </submittedName>
</protein>
<dbReference type="PRINTS" id="PR00401">
    <property type="entry name" value="SH2DOMAIN"/>
</dbReference>
<dbReference type="InterPro" id="IPR036860">
    <property type="entry name" value="SH2_dom_sf"/>
</dbReference>
<dbReference type="PANTHER" id="PTHR11243">
    <property type="entry name" value="GROWTH FACTOR RECEPTOR-BOUND PROTEIN"/>
    <property type="match status" value="1"/>
</dbReference>
<dbReference type="SUPFAM" id="SSF54236">
    <property type="entry name" value="Ubiquitin-like"/>
    <property type="match status" value="1"/>
</dbReference>
<feature type="domain" description="SH2" evidence="3">
    <location>
        <begin position="539"/>
        <end position="636"/>
    </location>
</feature>
<evidence type="ECO:0000313" key="5">
    <source>
        <dbReference type="RefSeq" id="XP_065672329.1"/>
    </source>
</evidence>
<dbReference type="RefSeq" id="XP_065672329.1">
    <property type="nucleotide sequence ID" value="XM_065816257.1"/>
</dbReference>
<sequence length="638" mass="72429">MDLKLFFSLTMFKVATMCWRDRNSRAKDFGCNDADLDAVLENINLLLNDMEEDLNSTESNPTQCEASKTKESIPTISLELSSDVSTPSLLSESLKNDLLVSSPASSKNLNHKLKSILSHQNFKQKLNDHMPHEIPYRNILRSNSKVERISSEPVNPTALKNLEQNVSNLTLNGRESLSANSSPVLNATQLEEKYNKTPRLSLTDADKFDVSILCPDGVVFKADVYKAWTAFQIAWKIAHVKGIHEKLAIVIEENIGDLFLVRPIEDHEKVYSVVKKWAPSSNNSLSMVERLDKYDLFNEPNVYLPQEMCEANNSTEVDKKSLLLGCLVSSEIPLSMRYAILIKDFDKKIWLKKFLWLKESCLYISDTETGDNLTKIFDTKTSCLFHCLPEFSRAHKSPTPYCFCVVPDIVTEWSEIKCFCAESDMILTGWFTGFRIAKYGQQLYMNFRDAMNKEANLRRTNVARHSLLFRRPHSELDDLVDNKVALDFSGSNSRIISNPLELMRVQNEIAFEIPKTSKRISATFSPVLARQSLLQNKPWYHGKCNREQSQHKLKLHGLKKGMFLIRESCTSAGNLVLTVVTQNKKITHYQIFQSFTSGVLSYSIENGPQFNSLDLLIGSYHSGSVEGVDFVLKKPCPS</sequence>
<dbReference type="InterPro" id="IPR000980">
    <property type="entry name" value="SH2"/>
</dbReference>